<evidence type="ECO:0000313" key="1">
    <source>
        <dbReference type="EMBL" id="ARW58251.1"/>
    </source>
</evidence>
<keyword evidence="2" id="KW-1185">Reference proteome</keyword>
<sequence>MNLIQGKKLTGLSLTDFKEVKLDALEVLEACLNGMHYKELKASCAQARGLKQYIEHIEKGIINIFDVSADTQHDVITLLASAGDTLAKTTLGEHIEDVREATMYAEKEDENPHNFYHTSLDVESPSRNRDFKYMRKHFGYDYFKDRDKNHKVTYPKEACTLDEVRRTYGNRKGRASIC</sequence>
<dbReference type="EMBL" id="MF176161">
    <property type="protein sequence ID" value="ARW58251.1"/>
    <property type="molecule type" value="Genomic_DNA"/>
</dbReference>
<dbReference type="Proteomes" id="UP000225583">
    <property type="component" value="Segment"/>
</dbReference>
<name>A0A1Z1LZH7_9CAUD</name>
<evidence type="ECO:0000313" key="2">
    <source>
        <dbReference type="Proteomes" id="UP000225583"/>
    </source>
</evidence>
<protein>
    <submittedName>
        <fullName evidence="1">Uncharacterized protein</fullName>
    </submittedName>
</protein>
<proteinExistence type="predicted"/>
<reference evidence="1 2" key="1">
    <citation type="submission" date="2017-05" db="EMBL/GenBank/DDBJ databases">
        <title>Complete Genome Sequence of Bacteriophage Deep-Purple infecting emetic Bacillus cereus.</title>
        <authorList>
            <person name="Hock L."/>
            <person name="Gillis A."/>
            <person name="Mahillon J."/>
        </authorList>
    </citation>
    <scope>NUCLEOTIDE SEQUENCE [LARGE SCALE GENOMIC DNA]</scope>
</reference>
<organism evidence="1 2">
    <name type="scientific">Bacillus phage Deep-Purple</name>
    <dbReference type="NCBI Taxonomy" id="1873341"/>
    <lineage>
        <taxon>Viruses</taxon>
        <taxon>Duplodnaviria</taxon>
        <taxon>Heunggongvirae</taxon>
        <taxon>Uroviricota</taxon>
        <taxon>Caudoviricetes</taxon>
        <taxon>Deurplevirus</taxon>
        <taxon>Deurplevirus deeppurple</taxon>
    </lineage>
</organism>
<accession>A0A1Z1LZH7</accession>
<gene>
    <name evidence="1" type="ORF">DeepPurple_gp040</name>
</gene>